<organism evidence="6 7">
    <name type="scientific">Hungatella hathewayi</name>
    <dbReference type="NCBI Taxonomy" id="154046"/>
    <lineage>
        <taxon>Bacteria</taxon>
        <taxon>Bacillati</taxon>
        <taxon>Bacillota</taxon>
        <taxon>Clostridia</taxon>
        <taxon>Lachnospirales</taxon>
        <taxon>Lachnospiraceae</taxon>
        <taxon>Hungatella</taxon>
    </lineage>
</organism>
<evidence type="ECO:0000256" key="3">
    <source>
        <dbReference type="ARBA" id="ARBA00023277"/>
    </source>
</evidence>
<dbReference type="PRINTS" id="PR00133">
    <property type="entry name" value="GLHYDRLASE3"/>
</dbReference>
<evidence type="ECO:0000259" key="5">
    <source>
        <dbReference type="SMART" id="SM01217"/>
    </source>
</evidence>
<feature type="domain" description="Fibronectin type III-like" evidence="5">
    <location>
        <begin position="574"/>
        <end position="644"/>
    </location>
</feature>
<dbReference type="GO" id="GO:0008422">
    <property type="term" value="F:beta-glucosidase activity"/>
    <property type="evidence" value="ECO:0007669"/>
    <property type="project" value="UniProtKB-EC"/>
</dbReference>
<evidence type="ECO:0000313" key="7">
    <source>
        <dbReference type="Proteomes" id="UP000095651"/>
    </source>
</evidence>
<dbReference type="InterPro" id="IPR050288">
    <property type="entry name" value="Cellulose_deg_GH3"/>
</dbReference>
<dbReference type="PANTHER" id="PTHR42715">
    <property type="entry name" value="BETA-GLUCOSIDASE"/>
    <property type="match status" value="1"/>
</dbReference>
<dbReference type="SUPFAM" id="SSF51445">
    <property type="entry name" value="(Trans)glycosidases"/>
    <property type="match status" value="1"/>
</dbReference>
<dbReference type="InterPro" id="IPR017853">
    <property type="entry name" value="GH"/>
</dbReference>
<dbReference type="SMART" id="SM01217">
    <property type="entry name" value="Fn3_like"/>
    <property type="match status" value="1"/>
</dbReference>
<keyword evidence="3" id="KW-0119">Carbohydrate metabolism</keyword>
<dbReference type="SUPFAM" id="SSF52279">
    <property type="entry name" value="Beta-D-glucan exohydrolase, C-terminal domain"/>
    <property type="match status" value="1"/>
</dbReference>
<dbReference type="Gene3D" id="3.40.50.1700">
    <property type="entry name" value="Glycoside hydrolase family 3 C-terminal domain"/>
    <property type="match status" value="1"/>
</dbReference>
<dbReference type="Proteomes" id="UP000095651">
    <property type="component" value="Unassembled WGS sequence"/>
</dbReference>
<comment type="similarity">
    <text evidence="1 4">Belongs to the glycosyl hydrolase 3 family.</text>
</comment>
<dbReference type="EC" id="3.2.1.21" evidence="6"/>
<evidence type="ECO:0000256" key="2">
    <source>
        <dbReference type="ARBA" id="ARBA00022801"/>
    </source>
</evidence>
<gene>
    <name evidence="6" type="primary">bglZ_1</name>
    <name evidence="6" type="ORF">ERS852407_00003</name>
</gene>
<evidence type="ECO:0000256" key="4">
    <source>
        <dbReference type="RuleBase" id="RU361161"/>
    </source>
</evidence>
<dbReference type="Pfam" id="PF01915">
    <property type="entry name" value="Glyco_hydro_3_C"/>
    <property type="match status" value="1"/>
</dbReference>
<dbReference type="FunFam" id="2.60.40.10:FF:000495">
    <property type="entry name" value="Periplasmic beta-glucosidase"/>
    <property type="match status" value="1"/>
</dbReference>
<dbReference type="AlphaFoldDB" id="A0A173WI44"/>
<keyword evidence="2 4" id="KW-0378">Hydrolase</keyword>
<dbReference type="GO" id="GO:0005975">
    <property type="term" value="P:carbohydrate metabolic process"/>
    <property type="evidence" value="ECO:0007669"/>
    <property type="project" value="InterPro"/>
</dbReference>
<keyword evidence="4 6" id="KW-0326">Glycosidase</keyword>
<dbReference type="Gene3D" id="3.20.20.300">
    <property type="entry name" value="Glycoside hydrolase, family 3, N-terminal domain"/>
    <property type="match status" value="1"/>
</dbReference>
<dbReference type="Pfam" id="PF14310">
    <property type="entry name" value="Fn3-like"/>
    <property type="match status" value="1"/>
</dbReference>
<dbReference type="InterPro" id="IPR001764">
    <property type="entry name" value="Glyco_hydro_3_N"/>
</dbReference>
<dbReference type="InterPro" id="IPR036962">
    <property type="entry name" value="Glyco_hydro_3_N_sf"/>
</dbReference>
<dbReference type="InterPro" id="IPR019800">
    <property type="entry name" value="Glyco_hydro_3_AS"/>
</dbReference>
<dbReference type="PANTHER" id="PTHR42715:SF10">
    <property type="entry name" value="BETA-GLUCOSIDASE"/>
    <property type="match status" value="1"/>
</dbReference>
<accession>A0A173WI44</accession>
<evidence type="ECO:0000313" key="6">
    <source>
        <dbReference type="EMBL" id="CUN38065.1"/>
    </source>
</evidence>
<dbReference type="Pfam" id="PF00933">
    <property type="entry name" value="Glyco_hydro_3"/>
    <property type="match status" value="1"/>
</dbReference>
<dbReference type="InterPro" id="IPR013783">
    <property type="entry name" value="Ig-like_fold"/>
</dbReference>
<protein>
    <submittedName>
        <fullName evidence="6">Beta-glucosidase BglZ</fullName>
        <ecNumber evidence="6">3.2.1.21</ecNumber>
    </submittedName>
</protein>
<dbReference type="InterPro" id="IPR036881">
    <property type="entry name" value="Glyco_hydro_3_C_sf"/>
</dbReference>
<dbReference type="InterPro" id="IPR002772">
    <property type="entry name" value="Glyco_hydro_3_C"/>
</dbReference>
<name>A0A173WI44_9FIRM</name>
<sequence length="804" mass="88642">MKHRVIIEKMTLEEKTAVLSGKNTWETRAVNRLEIPAIALSDGPHGIRKQAGAGDHLGLNASLPATCFPTAATIANSWDEGLGEALGQALGEEAAAQGVDILLGPGLNIKRSPLCGRNFEYFSEDPYLAGKMAASYVRGIQSRGVHACPKHFAVNSQELRRMAMNAVVDERTLREIYLTGFEIAVKEGGARSIMTSYNQVNGTYANENKHLLQDILRGEWGFDGLIVTDWGGSNSHTAGVAAGSDLEMPSPGLDSARELAAAVLEGRLAEEDLDSCVDRLLEAVLTVKGERKTSRTFDQETHHLLARRAAAESAVLLKNQEKLLPLKAGTKVAVIGDFAVEPRYQGAGSSMVNPIQVETMERVIGDSQLSVVGISRGYERNGDPDDILKKEAVDLAEKAEVVIYCLGLNELGEAEGLDRSHMRIPQNQIDLLETLAKVNENIVGIISAGASIEMPWERNCRAILHGYLSGQAGASAMVDILTGDVNPSGRLSETYPIKYEDTPSFRNFPSTERNAEYREGIYVGYRYYDTSMVRVQYPFGFGLSYTEFSYSDLQVDEGGVTFTVSNDGDCGGAEVTQLYIGLPESAIFRPYKELKGFKKVFLKAGERKKVRIPFDDKTFRYWNSRTNKWETEGGNYLVMVGACVADIRLSGRLERKGTTGELPYDREQLPSYYSGLIQQVGEREFETLLGHPVPDGKWSGELGINDAICQMYYAKSRLARLAYRCLTKRKKKSEDKGKPDLNILFIYNMPFRGIAKMTGGMVSMEMVNGIVEMVNGHFFSGLKVVIAGYIRNSTANKREEARLR</sequence>
<dbReference type="EMBL" id="CYZE01000001">
    <property type="protein sequence ID" value="CUN38065.1"/>
    <property type="molecule type" value="Genomic_DNA"/>
</dbReference>
<reference evidence="6 7" key="1">
    <citation type="submission" date="2015-09" db="EMBL/GenBank/DDBJ databases">
        <authorList>
            <consortium name="Pathogen Informatics"/>
        </authorList>
    </citation>
    <scope>NUCLEOTIDE SEQUENCE [LARGE SCALE GENOMIC DNA]</scope>
    <source>
        <strain evidence="6 7">2789STDY5608850</strain>
    </source>
</reference>
<dbReference type="Gene3D" id="2.60.40.10">
    <property type="entry name" value="Immunoglobulins"/>
    <property type="match status" value="1"/>
</dbReference>
<dbReference type="InterPro" id="IPR026891">
    <property type="entry name" value="Fn3-like"/>
</dbReference>
<dbReference type="RefSeq" id="WP_055652499.1">
    <property type="nucleotide sequence ID" value="NZ_CABIXC010000001.1"/>
</dbReference>
<proteinExistence type="inferred from homology"/>
<evidence type="ECO:0000256" key="1">
    <source>
        <dbReference type="ARBA" id="ARBA00005336"/>
    </source>
</evidence>
<dbReference type="PROSITE" id="PS00775">
    <property type="entry name" value="GLYCOSYL_HYDROL_F3"/>
    <property type="match status" value="1"/>
</dbReference>